<evidence type="ECO:0000313" key="2">
    <source>
        <dbReference type="EMBL" id="KAF9780327.1"/>
    </source>
</evidence>
<evidence type="ECO:0000256" key="1">
    <source>
        <dbReference type="SAM" id="Phobius"/>
    </source>
</evidence>
<name>A0A9P6L2F8_9AGAM</name>
<evidence type="ECO:0000313" key="3">
    <source>
        <dbReference type="Proteomes" id="UP000736335"/>
    </source>
</evidence>
<reference evidence="2" key="2">
    <citation type="submission" date="2020-11" db="EMBL/GenBank/DDBJ databases">
        <authorList>
            <consortium name="DOE Joint Genome Institute"/>
            <person name="Kuo A."/>
            <person name="Miyauchi S."/>
            <person name="Kiss E."/>
            <person name="Drula E."/>
            <person name="Kohler A."/>
            <person name="Sanchez-Garcia M."/>
            <person name="Andreopoulos B."/>
            <person name="Barry K.W."/>
            <person name="Bonito G."/>
            <person name="Buee M."/>
            <person name="Carver A."/>
            <person name="Chen C."/>
            <person name="Cichocki N."/>
            <person name="Clum A."/>
            <person name="Culley D."/>
            <person name="Crous P.W."/>
            <person name="Fauchery L."/>
            <person name="Girlanda M."/>
            <person name="Hayes R."/>
            <person name="Keri Z."/>
            <person name="Labutti K."/>
            <person name="Lipzen A."/>
            <person name="Lombard V."/>
            <person name="Magnuson J."/>
            <person name="Maillard F."/>
            <person name="Morin E."/>
            <person name="Murat C."/>
            <person name="Nolan M."/>
            <person name="Ohm R."/>
            <person name="Pangilinan J."/>
            <person name="Pereira M."/>
            <person name="Perotto S."/>
            <person name="Peter M."/>
            <person name="Riley R."/>
            <person name="Sitrit Y."/>
            <person name="Stielow B."/>
            <person name="Szollosi G."/>
            <person name="Zifcakova L."/>
            <person name="Stursova M."/>
            <person name="Spatafora J.W."/>
            <person name="Tedersoo L."/>
            <person name="Vaario L.-M."/>
            <person name="Yamada A."/>
            <person name="Yan M."/>
            <person name="Wang P."/>
            <person name="Xu J."/>
            <person name="Bruns T."/>
            <person name="Baldrian P."/>
            <person name="Vilgalys R."/>
            <person name="Henrissat B."/>
            <person name="Grigoriev I.V."/>
            <person name="Hibbett D."/>
            <person name="Nagy L.G."/>
            <person name="Martin F.M."/>
        </authorList>
    </citation>
    <scope>NUCLEOTIDE SEQUENCE</scope>
    <source>
        <strain evidence="2">UH-Tt-Lm1</strain>
    </source>
</reference>
<keyword evidence="1" id="KW-0472">Membrane</keyword>
<dbReference type="EMBL" id="WIUZ02000017">
    <property type="protein sequence ID" value="KAF9780327.1"/>
    <property type="molecule type" value="Genomic_DNA"/>
</dbReference>
<feature type="transmembrane region" description="Helical" evidence="1">
    <location>
        <begin position="6"/>
        <end position="24"/>
    </location>
</feature>
<feature type="transmembrane region" description="Helical" evidence="1">
    <location>
        <begin position="36"/>
        <end position="58"/>
    </location>
</feature>
<comment type="caution">
    <text evidence="2">The sequence shown here is derived from an EMBL/GenBank/DDBJ whole genome shotgun (WGS) entry which is preliminary data.</text>
</comment>
<keyword evidence="1" id="KW-1133">Transmembrane helix</keyword>
<gene>
    <name evidence="2" type="ORF">BJ322DRAFT_332924</name>
</gene>
<dbReference type="AlphaFoldDB" id="A0A9P6L2F8"/>
<proteinExistence type="predicted"/>
<keyword evidence="3" id="KW-1185">Reference proteome</keyword>
<protein>
    <submittedName>
        <fullName evidence="2">Uncharacterized protein</fullName>
    </submittedName>
</protein>
<sequence length="66" mass="7017">MKTVVVPISIFLHLCIPLLGRFMCLRLASKNRALGLAVGVPATIIVVTYIVSTALPVFTNAPLPQG</sequence>
<accession>A0A9P6L2F8</accession>
<organism evidence="2 3">
    <name type="scientific">Thelephora terrestris</name>
    <dbReference type="NCBI Taxonomy" id="56493"/>
    <lineage>
        <taxon>Eukaryota</taxon>
        <taxon>Fungi</taxon>
        <taxon>Dikarya</taxon>
        <taxon>Basidiomycota</taxon>
        <taxon>Agaricomycotina</taxon>
        <taxon>Agaricomycetes</taxon>
        <taxon>Thelephorales</taxon>
        <taxon>Thelephoraceae</taxon>
        <taxon>Thelephora</taxon>
    </lineage>
</organism>
<reference evidence="2" key="1">
    <citation type="journal article" date="2020" name="Nat. Commun.">
        <title>Large-scale genome sequencing of mycorrhizal fungi provides insights into the early evolution of symbiotic traits.</title>
        <authorList>
            <person name="Miyauchi S."/>
            <person name="Kiss E."/>
            <person name="Kuo A."/>
            <person name="Drula E."/>
            <person name="Kohler A."/>
            <person name="Sanchez-Garcia M."/>
            <person name="Morin E."/>
            <person name="Andreopoulos B."/>
            <person name="Barry K.W."/>
            <person name="Bonito G."/>
            <person name="Buee M."/>
            <person name="Carver A."/>
            <person name="Chen C."/>
            <person name="Cichocki N."/>
            <person name="Clum A."/>
            <person name="Culley D."/>
            <person name="Crous P.W."/>
            <person name="Fauchery L."/>
            <person name="Girlanda M."/>
            <person name="Hayes R.D."/>
            <person name="Keri Z."/>
            <person name="LaButti K."/>
            <person name="Lipzen A."/>
            <person name="Lombard V."/>
            <person name="Magnuson J."/>
            <person name="Maillard F."/>
            <person name="Murat C."/>
            <person name="Nolan M."/>
            <person name="Ohm R.A."/>
            <person name="Pangilinan J."/>
            <person name="Pereira M.F."/>
            <person name="Perotto S."/>
            <person name="Peter M."/>
            <person name="Pfister S."/>
            <person name="Riley R."/>
            <person name="Sitrit Y."/>
            <person name="Stielow J.B."/>
            <person name="Szollosi G."/>
            <person name="Zifcakova L."/>
            <person name="Stursova M."/>
            <person name="Spatafora J.W."/>
            <person name="Tedersoo L."/>
            <person name="Vaario L.M."/>
            <person name="Yamada A."/>
            <person name="Yan M."/>
            <person name="Wang P."/>
            <person name="Xu J."/>
            <person name="Bruns T."/>
            <person name="Baldrian P."/>
            <person name="Vilgalys R."/>
            <person name="Dunand C."/>
            <person name="Henrissat B."/>
            <person name="Grigoriev I.V."/>
            <person name="Hibbett D."/>
            <person name="Nagy L.G."/>
            <person name="Martin F.M."/>
        </authorList>
    </citation>
    <scope>NUCLEOTIDE SEQUENCE</scope>
    <source>
        <strain evidence="2">UH-Tt-Lm1</strain>
    </source>
</reference>
<keyword evidence="1" id="KW-0812">Transmembrane</keyword>
<dbReference type="Proteomes" id="UP000736335">
    <property type="component" value="Unassembled WGS sequence"/>
</dbReference>